<evidence type="ECO:0000256" key="5">
    <source>
        <dbReference type="ARBA" id="ARBA00022825"/>
    </source>
</evidence>
<evidence type="ECO:0000256" key="7">
    <source>
        <dbReference type="HAMAP-Rule" id="MF_00444"/>
    </source>
</evidence>
<evidence type="ECO:0000256" key="11">
    <source>
        <dbReference type="RuleBase" id="RU000550"/>
    </source>
</evidence>
<dbReference type="NCBIfam" id="TIGR00493">
    <property type="entry name" value="clpP"/>
    <property type="match status" value="1"/>
</dbReference>
<evidence type="ECO:0000256" key="6">
    <source>
        <dbReference type="ARBA" id="ARBA00034021"/>
    </source>
</evidence>
<evidence type="ECO:0000256" key="12">
    <source>
        <dbReference type="RuleBase" id="RU003567"/>
    </source>
</evidence>
<dbReference type="GO" id="GO:0004252">
    <property type="term" value="F:serine-type endopeptidase activity"/>
    <property type="evidence" value="ECO:0007669"/>
    <property type="project" value="UniProtKB-UniRule"/>
</dbReference>
<dbReference type="Pfam" id="PF00574">
    <property type="entry name" value="CLP_protease"/>
    <property type="match status" value="1"/>
</dbReference>
<dbReference type="EC" id="3.4.21.92" evidence="7 10"/>
<dbReference type="GO" id="GO:0006515">
    <property type="term" value="P:protein quality control for misfolded or incompletely synthesized proteins"/>
    <property type="evidence" value="ECO:0007669"/>
    <property type="project" value="TreeGrafter"/>
</dbReference>
<evidence type="ECO:0000256" key="10">
    <source>
        <dbReference type="RuleBase" id="RU000549"/>
    </source>
</evidence>
<feature type="active site" evidence="7 9">
    <location>
        <position position="150"/>
    </location>
</feature>
<name>A0A6S7BZW8_9BURK</name>
<dbReference type="InterPro" id="IPR029045">
    <property type="entry name" value="ClpP/crotonase-like_dom_sf"/>
</dbReference>
<reference evidence="13 14" key="1">
    <citation type="submission" date="2020-04" db="EMBL/GenBank/DDBJ databases">
        <authorList>
            <person name="De Canck E."/>
        </authorList>
    </citation>
    <scope>NUCLEOTIDE SEQUENCE [LARGE SCALE GENOMIC DNA]</scope>
    <source>
        <strain evidence="13 14">LMG 28138</strain>
    </source>
</reference>
<evidence type="ECO:0000256" key="9">
    <source>
        <dbReference type="PROSITE-ProRule" id="PRU10086"/>
    </source>
</evidence>
<dbReference type="GO" id="GO:0005737">
    <property type="term" value="C:cytoplasm"/>
    <property type="evidence" value="ECO:0007669"/>
    <property type="project" value="UniProtKB-SubCell"/>
</dbReference>
<accession>A0A6S7BZW8</accession>
<dbReference type="GO" id="GO:0004176">
    <property type="term" value="F:ATP-dependent peptidase activity"/>
    <property type="evidence" value="ECO:0007669"/>
    <property type="project" value="InterPro"/>
</dbReference>
<dbReference type="InterPro" id="IPR033135">
    <property type="entry name" value="ClpP_His_AS"/>
</dbReference>
<dbReference type="EMBL" id="CADIKM010000028">
    <property type="protein sequence ID" value="CAB3798189.1"/>
    <property type="molecule type" value="Genomic_DNA"/>
</dbReference>
<dbReference type="CDD" id="cd07017">
    <property type="entry name" value="S14_ClpP_2"/>
    <property type="match status" value="1"/>
</dbReference>
<dbReference type="PROSITE" id="PS00381">
    <property type="entry name" value="CLP_PROTEASE_SER"/>
    <property type="match status" value="1"/>
</dbReference>
<evidence type="ECO:0000313" key="13">
    <source>
        <dbReference type="EMBL" id="CAB3798189.1"/>
    </source>
</evidence>
<comment type="similarity">
    <text evidence="1 7 12">Belongs to the peptidase S14 family.</text>
</comment>
<gene>
    <name evidence="13" type="primary">clpP_2</name>
    <name evidence="7" type="synonym">clpP</name>
    <name evidence="13" type="ORF">LMG28138_04412</name>
</gene>
<proteinExistence type="inferred from homology"/>
<dbReference type="RefSeq" id="WP_175106935.1">
    <property type="nucleotide sequence ID" value="NZ_CADIKM010000028.1"/>
</dbReference>
<feature type="active site" description="Nucleophile" evidence="7">
    <location>
        <position position="125"/>
    </location>
</feature>
<dbReference type="NCBIfam" id="NF001368">
    <property type="entry name" value="PRK00277.1"/>
    <property type="match status" value="1"/>
</dbReference>
<dbReference type="FunFam" id="3.90.226.10:FF:000001">
    <property type="entry name" value="ATP-dependent Clp protease proteolytic subunit"/>
    <property type="match status" value="1"/>
</dbReference>
<dbReference type="PANTHER" id="PTHR10381">
    <property type="entry name" value="ATP-DEPENDENT CLP PROTEASE PROTEOLYTIC SUBUNIT"/>
    <property type="match status" value="1"/>
</dbReference>
<comment type="catalytic activity">
    <reaction evidence="6 7 9">
        <text>Hydrolysis of proteins to small peptides in the presence of ATP and magnesium. alpha-casein is the usual test substrate. In the absence of ATP, only oligopeptides shorter than five residues are hydrolyzed (such as succinyl-Leu-Tyr-|-NHMec, and Leu-Tyr-Leu-|-Tyr-Trp, in which cleavage of the -Tyr-|-Leu- and -Tyr-|-Trp bonds also occurs).</text>
        <dbReference type="EC" id="3.4.21.92"/>
    </reaction>
</comment>
<keyword evidence="5 7" id="KW-0720">Serine protease</keyword>
<organism evidence="13 14">
    <name type="scientific">Pararobbsia alpina</name>
    <dbReference type="NCBI Taxonomy" id="621374"/>
    <lineage>
        <taxon>Bacteria</taxon>
        <taxon>Pseudomonadati</taxon>
        <taxon>Pseudomonadota</taxon>
        <taxon>Betaproteobacteria</taxon>
        <taxon>Burkholderiales</taxon>
        <taxon>Burkholderiaceae</taxon>
        <taxon>Pararobbsia</taxon>
    </lineage>
</organism>
<dbReference type="PROSITE" id="PS00382">
    <property type="entry name" value="CLP_PROTEASE_HIS"/>
    <property type="match status" value="1"/>
</dbReference>
<evidence type="ECO:0000256" key="8">
    <source>
        <dbReference type="PROSITE-ProRule" id="PRU10085"/>
    </source>
</evidence>
<dbReference type="SUPFAM" id="SSF52096">
    <property type="entry name" value="ClpP/crotonase"/>
    <property type="match status" value="1"/>
</dbReference>
<dbReference type="Gene3D" id="3.90.226.10">
    <property type="entry name" value="2-enoyl-CoA Hydratase, Chain A, domain 1"/>
    <property type="match status" value="1"/>
</dbReference>
<dbReference type="AlphaFoldDB" id="A0A6S7BZW8"/>
<dbReference type="InterPro" id="IPR001907">
    <property type="entry name" value="ClpP"/>
</dbReference>
<dbReference type="HAMAP" id="MF_00444">
    <property type="entry name" value="ClpP"/>
    <property type="match status" value="1"/>
</dbReference>
<dbReference type="PRINTS" id="PR00127">
    <property type="entry name" value="CLPPROTEASEP"/>
</dbReference>
<evidence type="ECO:0000313" key="14">
    <source>
        <dbReference type="Proteomes" id="UP000494115"/>
    </source>
</evidence>
<evidence type="ECO:0000256" key="3">
    <source>
        <dbReference type="ARBA" id="ARBA00022670"/>
    </source>
</evidence>
<comment type="subcellular location">
    <subcellularLocation>
        <location evidence="7">Cytoplasm</location>
    </subcellularLocation>
</comment>
<feature type="active site" evidence="8">
    <location>
        <position position="125"/>
    </location>
</feature>
<evidence type="ECO:0000256" key="1">
    <source>
        <dbReference type="ARBA" id="ARBA00007039"/>
    </source>
</evidence>
<dbReference type="PANTHER" id="PTHR10381:SF70">
    <property type="entry name" value="ATP-DEPENDENT CLP PROTEASE PROTEOLYTIC SUBUNIT"/>
    <property type="match status" value="1"/>
</dbReference>
<comment type="function">
    <text evidence="7 11">Cleaves peptides in various proteins in a process that requires ATP hydrolysis. Has a chymotrypsin-like activity. Plays a major role in the degradation of misfolded proteins.</text>
</comment>
<keyword evidence="3 7" id="KW-0645">Protease</keyword>
<keyword evidence="4 7" id="KW-0378">Hydrolase</keyword>
<evidence type="ECO:0000256" key="4">
    <source>
        <dbReference type="ARBA" id="ARBA00022801"/>
    </source>
</evidence>
<dbReference type="Proteomes" id="UP000494115">
    <property type="component" value="Unassembled WGS sequence"/>
</dbReference>
<keyword evidence="2 7" id="KW-0963">Cytoplasm</keyword>
<sequence length="221" mass="24241">MTFRADLVSGFPHSMDRHSDDSLDPKALGLVPMVVETSGRGERAYDIYSRLLKERIVFLVGEVNDQTANLVVAQLLFLESENPDKDVSLYINSPGGSVSAGLAIYDTMQFIKPNVSTLCMGLAASMGAFLLAAGEKGKRYALPNSRVMIHQPLGGARGQASDIEIQAREILYLRERLNQLLASHTGQPVERIARDTDRDNFMSGDDAAAYGLIDQVMHKRV</sequence>
<comment type="subunit">
    <text evidence="7">Fourteen ClpP subunits assemble into 2 heptameric rings which stack back to back to give a disk-like structure with a central cavity, resembling the structure of eukaryotic proteasomes.</text>
</comment>
<dbReference type="GO" id="GO:0009368">
    <property type="term" value="C:endopeptidase Clp complex"/>
    <property type="evidence" value="ECO:0007669"/>
    <property type="project" value="TreeGrafter"/>
</dbReference>
<keyword evidence="14" id="KW-1185">Reference proteome</keyword>
<protein>
    <recommendedName>
        <fullName evidence="7 12">ATP-dependent Clp protease proteolytic subunit</fullName>
        <ecNumber evidence="7 10">3.4.21.92</ecNumber>
    </recommendedName>
    <alternativeName>
        <fullName evidence="7">Endopeptidase Clp</fullName>
    </alternativeName>
</protein>
<dbReference type="GO" id="GO:0051117">
    <property type="term" value="F:ATPase binding"/>
    <property type="evidence" value="ECO:0007669"/>
    <property type="project" value="TreeGrafter"/>
</dbReference>
<dbReference type="NCBIfam" id="NF009205">
    <property type="entry name" value="PRK12553.1"/>
    <property type="match status" value="1"/>
</dbReference>
<dbReference type="InterPro" id="IPR018215">
    <property type="entry name" value="ClpP_Ser_AS"/>
</dbReference>
<dbReference type="InterPro" id="IPR023562">
    <property type="entry name" value="ClpP/TepA"/>
</dbReference>
<evidence type="ECO:0000256" key="2">
    <source>
        <dbReference type="ARBA" id="ARBA00022490"/>
    </source>
</evidence>